<dbReference type="Proteomes" id="UP001148838">
    <property type="component" value="Unassembled WGS sequence"/>
</dbReference>
<feature type="region of interest" description="Disordered" evidence="1">
    <location>
        <begin position="1"/>
        <end position="69"/>
    </location>
</feature>
<evidence type="ECO:0000256" key="1">
    <source>
        <dbReference type="SAM" id="MobiDB-lite"/>
    </source>
</evidence>
<evidence type="ECO:0000313" key="2">
    <source>
        <dbReference type="EMBL" id="KAJ4452037.1"/>
    </source>
</evidence>
<dbReference type="EMBL" id="JAJSOF020000001">
    <property type="protein sequence ID" value="KAJ4452037.1"/>
    <property type="molecule type" value="Genomic_DNA"/>
</dbReference>
<organism evidence="2 3">
    <name type="scientific">Periplaneta americana</name>
    <name type="common">American cockroach</name>
    <name type="synonym">Blatta americana</name>
    <dbReference type="NCBI Taxonomy" id="6978"/>
    <lineage>
        <taxon>Eukaryota</taxon>
        <taxon>Metazoa</taxon>
        <taxon>Ecdysozoa</taxon>
        <taxon>Arthropoda</taxon>
        <taxon>Hexapoda</taxon>
        <taxon>Insecta</taxon>
        <taxon>Pterygota</taxon>
        <taxon>Neoptera</taxon>
        <taxon>Polyneoptera</taxon>
        <taxon>Dictyoptera</taxon>
        <taxon>Blattodea</taxon>
        <taxon>Blattoidea</taxon>
        <taxon>Blattidae</taxon>
        <taxon>Blattinae</taxon>
        <taxon>Periplaneta</taxon>
    </lineage>
</organism>
<evidence type="ECO:0000313" key="3">
    <source>
        <dbReference type="Proteomes" id="UP001148838"/>
    </source>
</evidence>
<comment type="caution">
    <text evidence="2">The sequence shown here is derived from an EMBL/GenBank/DDBJ whole genome shotgun (WGS) entry which is preliminary data.</text>
</comment>
<protein>
    <submittedName>
        <fullName evidence="2">Uncharacterized protein</fullName>
    </submittedName>
</protein>
<gene>
    <name evidence="2" type="ORF">ANN_03552</name>
</gene>
<proteinExistence type="predicted"/>
<keyword evidence="3" id="KW-1185">Reference proteome</keyword>
<sequence length="69" mass="7450">MAGLCGRGNEPPGSLKANKKNDAETGQEEKKELIGSLAEKKLLTEGCTGRSGKREKSSGQKKIADDRRY</sequence>
<accession>A0ABQ8TZA4</accession>
<feature type="compositionally biased region" description="Basic and acidic residues" evidence="1">
    <location>
        <begin position="19"/>
        <end position="43"/>
    </location>
</feature>
<name>A0ABQ8TZA4_PERAM</name>
<reference evidence="2 3" key="1">
    <citation type="journal article" date="2022" name="Allergy">
        <title>Genome assembly and annotation of Periplaneta americana reveal a comprehensive cockroach allergen profile.</title>
        <authorList>
            <person name="Wang L."/>
            <person name="Xiong Q."/>
            <person name="Saelim N."/>
            <person name="Wang L."/>
            <person name="Nong W."/>
            <person name="Wan A.T."/>
            <person name="Shi M."/>
            <person name="Liu X."/>
            <person name="Cao Q."/>
            <person name="Hui J.H.L."/>
            <person name="Sookrung N."/>
            <person name="Leung T.F."/>
            <person name="Tungtrongchitr A."/>
            <person name="Tsui S.K.W."/>
        </authorList>
    </citation>
    <scope>NUCLEOTIDE SEQUENCE [LARGE SCALE GENOMIC DNA]</scope>
    <source>
        <strain evidence="2">PWHHKU_190912</strain>
    </source>
</reference>
<feature type="compositionally biased region" description="Basic and acidic residues" evidence="1">
    <location>
        <begin position="52"/>
        <end position="69"/>
    </location>
</feature>